<feature type="compositionally biased region" description="Polar residues" evidence="1">
    <location>
        <begin position="378"/>
        <end position="395"/>
    </location>
</feature>
<proteinExistence type="predicted"/>
<name>A0A7E4VBR8_PANRE</name>
<dbReference type="AlphaFoldDB" id="A0A7E4VBR8"/>
<evidence type="ECO:0000256" key="1">
    <source>
        <dbReference type="SAM" id="MobiDB-lite"/>
    </source>
</evidence>
<dbReference type="WBParaSite" id="Pan_g19084.t2">
    <property type="protein sequence ID" value="Pan_g19084.t2"/>
    <property type="gene ID" value="Pan_g19084"/>
</dbReference>
<feature type="region of interest" description="Disordered" evidence="1">
    <location>
        <begin position="28"/>
        <end position="264"/>
    </location>
</feature>
<evidence type="ECO:0000313" key="2">
    <source>
        <dbReference type="Proteomes" id="UP000492821"/>
    </source>
</evidence>
<feature type="compositionally biased region" description="Polar residues" evidence="1">
    <location>
        <begin position="84"/>
        <end position="94"/>
    </location>
</feature>
<feature type="region of interest" description="Disordered" evidence="1">
    <location>
        <begin position="378"/>
        <end position="399"/>
    </location>
</feature>
<feature type="compositionally biased region" description="Polar residues" evidence="1">
    <location>
        <begin position="183"/>
        <end position="193"/>
    </location>
</feature>
<sequence length="453" mass="47978">MSTPSVKGPGTPKAPVVQIVRVDEASISDSEALPQVPDKTNPVSLKVGDKNVKDSVANPPSAVGYDPWLNLIDSRSFKPDENSSRGSDQNSSKEAFNEKDKPKPVAILSNQANPIPPVSQCSSSVPSSSNGSVSVTGSESVDTSAPTVVSIGSNGAISSSSPSSTPLNTLNPSSSSSAGSSLNQSVSWATSKSAMMVPDRSAGSPSYFKQTGSSSGSSSGNSSAGSSTTGNVSSLTTDTSSTPQKQQPQQQRNPQSSSLSTSMSSYVSKNLEDLGATFIVHPKETANYIVNQATDTLNNIISLRPWSDFRAKHQKQVEEDRKNRDRGPLATSTPRSSSKARTIPVSSEGRSVGSIRYKKSDSTVPSLSLSARAFTPSECSDATDATTQEHSNSAFDETDETHASRIRNLLEYVINNVKNLDRVERIRISIERSFPEIKEGAPVQKSRSKSKLK</sequence>
<reference evidence="3" key="2">
    <citation type="submission" date="2020-10" db="UniProtKB">
        <authorList>
            <consortium name="WormBaseParasite"/>
        </authorList>
    </citation>
    <scope>IDENTIFICATION</scope>
</reference>
<feature type="region of interest" description="Disordered" evidence="1">
    <location>
        <begin position="312"/>
        <end position="348"/>
    </location>
</feature>
<protein>
    <submittedName>
        <fullName evidence="3">Transcription initiation factor TFIID subunit 4</fullName>
    </submittedName>
</protein>
<keyword evidence="2" id="KW-1185">Reference proteome</keyword>
<dbReference type="Proteomes" id="UP000492821">
    <property type="component" value="Unassembled WGS sequence"/>
</dbReference>
<accession>A0A7E4VBR8</accession>
<reference evidence="2" key="1">
    <citation type="journal article" date="2013" name="Genetics">
        <title>The draft genome and transcriptome of Panagrellus redivivus are shaped by the harsh demands of a free-living lifestyle.</title>
        <authorList>
            <person name="Srinivasan J."/>
            <person name="Dillman A.R."/>
            <person name="Macchietto M.G."/>
            <person name="Heikkinen L."/>
            <person name="Lakso M."/>
            <person name="Fracchia K.M."/>
            <person name="Antoshechkin I."/>
            <person name="Mortazavi A."/>
            <person name="Wong G."/>
            <person name="Sternberg P.W."/>
        </authorList>
    </citation>
    <scope>NUCLEOTIDE SEQUENCE [LARGE SCALE GENOMIC DNA]</scope>
    <source>
        <strain evidence="2">MT8872</strain>
    </source>
</reference>
<feature type="compositionally biased region" description="Low complexity" evidence="1">
    <location>
        <begin position="118"/>
        <end position="182"/>
    </location>
</feature>
<feature type="compositionally biased region" description="Basic and acidic residues" evidence="1">
    <location>
        <begin position="312"/>
        <end position="327"/>
    </location>
</feature>
<feature type="compositionally biased region" description="Low complexity" evidence="1">
    <location>
        <begin position="211"/>
        <end position="264"/>
    </location>
</feature>
<feature type="compositionally biased region" description="Polar residues" evidence="1">
    <location>
        <begin position="330"/>
        <end position="348"/>
    </location>
</feature>
<organism evidence="2 3">
    <name type="scientific">Panagrellus redivivus</name>
    <name type="common">Microworm</name>
    <dbReference type="NCBI Taxonomy" id="6233"/>
    <lineage>
        <taxon>Eukaryota</taxon>
        <taxon>Metazoa</taxon>
        <taxon>Ecdysozoa</taxon>
        <taxon>Nematoda</taxon>
        <taxon>Chromadorea</taxon>
        <taxon>Rhabditida</taxon>
        <taxon>Tylenchina</taxon>
        <taxon>Panagrolaimomorpha</taxon>
        <taxon>Panagrolaimoidea</taxon>
        <taxon>Panagrolaimidae</taxon>
        <taxon>Panagrellus</taxon>
    </lineage>
</organism>
<evidence type="ECO:0000313" key="3">
    <source>
        <dbReference type="WBParaSite" id="Pan_g19084.t2"/>
    </source>
</evidence>